<feature type="domain" description="Putative zinc-finger" evidence="14">
    <location>
        <begin position="4"/>
        <end position="36"/>
    </location>
</feature>
<accession>A0A1H9VRH5</accession>
<name>A0A1H9VRH5_9MICO</name>
<evidence type="ECO:0000256" key="6">
    <source>
        <dbReference type="ARBA" id="ARBA00023015"/>
    </source>
</evidence>
<dbReference type="GO" id="GO:0006417">
    <property type="term" value="P:regulation of translation"/>
    <property type="evidence" value="ECO:0007669"/>
    <property type="project" value="TreeGrafter"/>
</dbReference>
<evidence type="ECO:0000256" key="3">
    <source>
        <dbReference type="ARBA" id="ARBA00022475"/>
    </source>
</evidence>
<keyword evidence="16" id="KW-1185">Reference proteome</keyword>
<evidence type="ECO:0000256" key="7">
    <source>
        <dbReference type="ARBA" id="ARBA00023136"/>
    </source>
</evidence>
<dbReference type="Gene3D" id="1.10.10.1320">
    <property type="entry name" value="Anti-sigma factor, zinc-finger domain"/>
    <property type="match status" value="1"/>
</dbReference>
<feature type="compositionally biased region" description="Pro residues" evidence="11">
    <location>
        <begin position="89"/>
        <end position="100"/>
    </location>
</feature>
<keyword evidence="4 12" id="KW-0812">Transmembrane</keyword>
<evidence type="ECO:0000256" key="2">
    <source>
        <dbReference type="ARBA" id="ARBA00004236"/>
    </source>
</evidence>
<dbReference type="STRING" id="587636.SAMN05216199_2524"/>
<keyword evidence="5 12" id="KW-1133">Transmembrane helix</keyword>
<dbReference type="EMBL" id="FOHB01000004">
    <property type="protein sequence ID" value="SES24346.1"/>
    <property type="molecule type" value="Genomic_DNA"/>
</dbReference>
<evidence type="ECO:0000256" key="10">
    <source>
        <dbReference type="ARBA" id="ARBA00030803"/>
    </source>
</evidence>
<evidence type="ECO:0000256" key="4">
    <source>
        <dbReference type="ARBA" id="ARBA00022692"/>
    </source>
</evidence>
<evidence type="ECO:0000259" key="14">
    <source>
        <dbReference type="Pfam" id="PF13490"/>
    </source>
</evidence>
<dbReference type="Pfam" id="PF13490">
    <property type="entry name" value="zf-HC2"/>
    <property type="match status" value="1"/>
</dbReference>
<keyword evidence="7 12" id="KW-0472">Membrane</keyword>
<evidence type="ECO:0000256" key="11">
    <source>
        <dbReference type="SAM" id="MobiDB-lite"/>
    </source>
</evidence>
<dbReference type="PANTHER" id="PTHR37461:SF1">
    <property type="entry name" value="ANTI-SIGMA-K FACTOR RSKA"/>
    <property type="match status" value="1"/>
</dbReference>
<dbReference type="AlphaFoldDB" id="A0A1H9VRH5"/>
<keyword evidence="8" id="KW-0804">Transcription</keyword>
<dbReference type="GO" id="GO:0005886">
    <property type="term" value="C:plasma membrane"/>
    <property type="evidence" value="ECO:0007669"/>
    <property type="project" value="UniProtKB-SubCell"/>
</dbReference>
<evidence type="ECO:0000256" key="12">
    <source>
        <dbReference type="SAM" id="Phobius"/>
    </source>
</evidence>
<evidence type="ECO:0000256" key="5">
    <source>
        <dbReference type="ARBA" id="ARBA00022989"/>
    </source>
</evidence>
<evidence type="ECO:0000313" key="15">
    <source>
        <dbReference type="EMBL" id="SES24346.1"/>
    </source>
</evidence>
<dbReference type="InterPro" id="IPR041916">
    <property type="entry name" value="Anti_sigma_zinc_sf"/>
</dbReference>
<dbReference type="Pfam" id="PF10099">
    <property type="entry name" value="RskA_C"/>
    <property type="match status" value="1"/>
</dbReference>
<dbReference type="InterPro" id="IPR018764">
    <property type="entry name" value="RskA_C"/>
</dbReference>
<dbReference type="InterPro" id="IPR027383">
    <property type="entry name" value="Znf_put"/>
</dbReference>
<dbReference type="Proteomes" id="UP000199019">
    <property type="component" value="Unassembled WGS sequence"/>
</dbReference>
<organism evidence="15 16">
    <name type="scientific">Pedococcus cremeus</name>
    <dbReference type="NCBI Taxonomy" id="587636"/>
    <lineage>
        <taxon>Bacteria</taxon>
        <taxon>Bacillati</taxon>
        <taxon>Actinomycetota</taxon>
        <taxon>Actinomycetes</taxon>
        <taxon>Micrococcales</taxon>
        <taxon>Intrasporangiaceae</taxon>
        <taxon>Pedococcus</taxon>
    </lineage>
</organism>
<keyword evidence="6" id="KW-0805">Transcription regulation</keyword>
<keyword evidence="3" id="KW-1003">Cell membrane</keyword>
<evidence type="ECO:0000259" key="13">
    <source>
        <dbReference type="Pfam" id="PF10099"/>
    </source>
</evidence>
<proteinExistence type="predicted"/>
<evidence type="ECO:0000256" key="1">
    <source>
        <dbReference type="ARBA" id="ARBA00004167"/>
    </source>
</evidence>
<feature type="domain" description="Anti-sigma K factor RskA C-terminal" evidence="13">
    <location>
        <begin position="119"/>
        <end position="257"/>
    </location>
</feature>
<evidence type="ECO:0000256" key="8">
    <source>
        <dbReference type="ARBA" id="ARBA00023163"/>
    </source>
</evidence>
<feature type="transmembrane region" description="Helical" evidence="12">
    <location>
        <begin position="116"/>
        <end position="138"/>
    </location>
</feature>
<reference evidence="16" key="1">
    <citation type="submission" date="2016-10" db="EMBL/GenBank/DDBJ databases">
        <authorList>
            <person name="Varghese N."/>
            <person name="Submissions S."/>
        </authorList>
    </citation>
    <scope>NUCLEOTIDE SEQUENCE [LARGE SCALE GENOMIC DNA]</scope>
    <source>
        <strain evidence="16">CGMCC 1.6963</strain>
    </source>
</reference>
<dbReference type="InterPro" id="IPR051474">
    <property type="entry name" value="Anti-sigma-K/W_factor"/>
</dbReference>
<evidence type="ECO:0000256" key="9">
    <source>
        <dbReference type="ARBA" id="ARBA00029829"/>
    </source>
</evidence>
<protein>
    <recommendedName>
        <fullName evidence="10">Regulator of SigK</fullName>
    </recommendedName>
    <alternativeName>
        <fullName evidence="9">Sigma-K anti-sigma factor RskA</fullName>
    </alternativeName>
</protein>
<sequence length="263" mass="27590">MNADIHGLSGAYAVDALDDVERAEFERHLGQCPECQDEVASLRAAAVELTHASVATPPAALRESVLQQIATVRPLPPLTGRPGQASPAEPQPPAGGPLAPPTVTSLESRRRRIAPVTWLVAAAAAAALVIGGIAWSPWNNQGSTQQPPLSITEQVIRAKDAQRYEKDIDGARATIVRSKSLGRAVIIADNMPAAPAGKDYQIWFQDPKGAMHSAGVMPHEAKPTLSMLLNGDASRYNGVGITVEPLGGSQEPTSAPIALIAFS</sequence>
<dbReference type="RefSeq" id="WP_091758617.1">
    <property type="nucleotide sequence ID" value="NZ_FOHB01000004.1"/>
</dbReference>
<evidence type="ECO:0000313" key="16">
    <source>
        <dbReference type="Proteomes" id="UP000199019"/>
    </source>
</evidence>
<dbReference type="PANTHER" id="PTHR37461">
    <property type="entry name" value="ANTI-SIGMA-K FACTOR RSKA"/>
    <property type="match status" value="1"/>
</dbReference>
<comment type="subcellular location">
    <subcellularLocation>
        <location evidence="2">Cell membrane</location>
    </subcellularLocation>
    <subcellularLocation>
        <location evidence="1">Membrane</location>
        <topology evidence="1">Single-pass membrane protein</topology>
    </subcellularLocation>
</comment>
<feature type="region of interest" description="Disordered" evidence="11">
    <location>
        <begin position="74"/>
        <end position="103"/>
    </location>
</feature>
<dbReference type="OrthoDB" id="153510at2"/>
<gene>
    <name evidence="15" type="ORF">SAMN05216199_2524</name>
</gene>
<dbReference type="GO" id="GO:0016989">
    <property type="term" value="F:sigma factor antagonist activity"/>
    <property type="evidence" value="ECO:0007669"/>
    <property type="project" value="TreeGrafter"/>
</dbReference>